<evidence type="ECO:0000313" key="4">
    <source>
        <dbReference type="Proteomes" id="UP000498980"/>
    </source>
</evidence>
<keyword evidence="4" id="KW-1185">Reference proteome</keyword>
<dbReference type="EMBL" id="JACCCF010000001">
    <property type="protein sequence ID" value="NYE39017.1"/>
    <property type="molecule type" value="Genomic_DNA"/>
</dbReference>
<dbReference type="Proteomes" id="UP000498980">
    <property type="component" value="Unassembled WGS sequence"/>
</dbReference>
<name>A0A7J0C0E5_9ACTN</name>
<gene>
    <name evidence="3" type="ORF">HEB29_000028</name>
    <name evidence="2" type="ORF">Sfulv_00170</name>
</gene>
<dbReference type="AlphaFoldDB" id="A0A7J0C0E5"/>
<sequence>MKGLTAGFTQAEELSVTWMWAWCRGRLDERRERRGLVIDTGDIDVFLDLDVGKGYATAVTSAGTVLVVVDQPASIGALSLTVAKEHGLPGRLPSRPDDAPDRRRPLRGRGRDAHSPARFRARGGWGQGLGTLPPGTSTYPSGP</sequence>
<evidence type="ECO:0000313" key="5">
    <source>
        <dbReference type="Proteomes" id="UP000530403"/>
    </source>
</evidence>
<feature type="region of interest" description="Disordered" evidence="1">
    <location>
        <begin position="87"/>
        <end position="143"/>
    </location>
</feature>
<dbReference type="EMBL" id="BLWC01000001">
    <property type="protein sequence ID" value="GFM95206.1"/>
    <property type="molecule type" value="Genomic_DNA"/>
</dbReference>
<accession>A0A7J0C0E5</accession>
<feature type="compositionally biased region" description="Polar residues" evidence="1">
    <location>
        <begin position="134"/>
        <end position="143"/>
    </location>
</feature>
<protein>
    <submittedName>
        <fullName evidence="2">Uncharacterized protein</fullName>
    </submittedName>
</protein>
<organism evidence="2 4">
    <name type="scientific">Streptomyces fulvorobeus</name>
    <dbReference type="NCBI Taxonomy" id="284028"/>
    <lineage>
        <taxon>Bacteria</taxon>
        <taxon>Bacillati</taxon>
        <taxon>Actinomycetota</taxon>
        <taxon>Actinomycetes</taxon>
        <taxon>Kitasatosporales</taxon>
        <taxon>Streptomycetaceae</taxon>
        <taxon>Streptomyces</taxon>
    </lineage>
</organism>
<comment type="caution">
    <text evidence="2">The sequence shown here is derived from an EMBL/GenBank/DDBJ whole genome shotgun (WGS) entry which is preliminary data.</text>
</comment>
<feature type="compositionally biased region" description="Basic and acidic residues" evidence="1">
    <location>
        <begin position="87"/>
        <end position="115"/>
    </location>
</feature>
<reference evidence="3 5" key="2">
    <citation type="submission" date="2020-07" db="EMBL/GenBank/DDBJ databases">
        <title>Sequencing the genomes of 1000 actinobacteria strains.</title>
        <authorList>
            <person name="Klenk H.-P."/>
        </authorList>
    </citation>
    <scope>NUCLEOTIDE SEQUENCE [LARGE SCALE GENOMIC DNA]</scope>
    <source>
        <strain evidence="3 5">DSM 41455</strain>
    </source>
</reference>
<evidence type="ECO:0000313" key="3">
    <source>
        <dbReference type="EMBL" id="NYE39017.1"/>
    </source>
</evidence>
<dbReference type="Proteomes" id="UP000530403">
    <property type="component" value="Unassembled WGS sequence"/>
</dbReference>
<proteinExistence type="predicted"/>
<evidence type="ECO:0000256" key="1">
    <source>
        <dbReference type="SAM" id="MobiDB-lite"/>
    </source>
</evidence>
<evidence type="ECO:0000313" key="2">
    <source>
        <dbReference type="EMBL" id="GFM95206.1"/>
    </source>
</evidence>
<reference evidence="2 4" key="1">
    <citation type="submission" date="2020-05" db="EMBL/GenBank/DDBJ databases">
        <title>Whole genome shotgun sequence of Streptomyces fulvorobeus NBRC 15897.</title>
        <authorList>
            <person name="Komaki H."/>
            <person name="Tamura T."/>
        </authorList>
    </citation>
    <scope>NUCLEOTIDE SEQUENCE [LARGE SCALE GENOMIC DNA]</scope>
    <source>
        <strain evidence="2 4">NBRC 15897</strain>
    </source>
</reference>